<dbReference type="PANTHER" id="PTHR43266:SF8">
    <property type="entry name" value="MACROLIDE-EFFLUX PROTEIN"/>
    <property type="match status" value="1"/>
</dbReference>
<accession>A0A383RIX4</accession>
<dbReference type="Pfam" id="PF07690">
    <property type="entry name" value="MFS_1"/>
    <property type="match status" value="1"/>
</dbReference>
<evidence type="ECO:0000256" key="3">
    <source>
        <dbReference type="ARBA" id="ARBA00022475"/>
    </source>
</evidence>
<dbReference type="InterPro" id="IPR020846">
    <property type="entry name" value="MFS_dom"/>
</dbReference>
<proteinExistence type="predicted"/>
<dbReference type="GO" id="GO:0005886">
    <property type="term" value="C:plasma membrane"/>
    <property type="evidence" value="ECO:0007669"/>
    <property type="project" value="UniProtKB-SubCell"/>
</dbReference>
<feature type="domain" description="Major facilitator superfamily (MFS) profile" evidence="8">
    <location>
        <begin position="25"/>
        <end position="413"/>
    </location>
</feature>
<feature type="transmembrane region" description="Helical" evidence="7">
    <location>
        <begin position="60"/>
        <end position="80"/>
    </location>
</feature>
<evidence type="ECO:0000313" key="10">
    <source>
        <dbReference type="Proteomes" id="UP000304148"/>
    </source>
</evidence>
<name>A0A383RIX4_PAEAL</name>
<evidence type="ECO:0000256" key="4">
    <source>
        <dbReference type="ARBA" id="ARBA00022692"/>
    </source>
</evidence>
<dbReference type="CDD" id="cd06173">
    <property type="entry name" value="MFS_MefA_like"/>
    <property type="match status" value="1"/>
</dbReference>
<comment type="subcellular location">
    <subcellularLocation>
        <location evidence="1">Cell membrane</location>
        <topology evidence="1">Multi-pass membrane protein</topology>
    </subcellularLocation>
</comment>
<feature type="transmembrane region" description="Helical" evidence="7">
    <location>
        <begin position="25"/>
        <end position="48"/>
    </location>
</feature>
<evidence type="ECO:0000256" key="5">
    <source>
        <dbReference type="ARBA" id="ARBA00022989"/>
    </source>
</evidence>
<evidence type="ECO:0000256" key="2">
    <source>
        <dbReference type="ARBA" id="ARBA00022448"/>
    </source>
</evidence>
<dbReference type="PANTHER" id="PTHR43266">
    <property type="entry name" value="MACROLIDE-EFFLUX PROTEIN"/>
    <property type="match status" value="1"/>
</dbReference>
<feature type="transmembrane region" description="Helical" evidence="7">
    <location>
        <begin position="181"/>
        <end position="202"/>
    </location>
</feature>
<feature type="transmembrane region" description="Helical" evidence="7">
    <location>
        <begin position="237"/>
        <end position="259"/>
    </location>
</feature>
<feature type="transmembrane region" description="Helical" evidence="7">
    <location>
        <begin position="118"/>
        <end position="134"/>
    </location>
</feature>
<evidence type="ECO:0000256" key="7">
    <source>
        <dbReference type="SAM" id="Phobius"/>
    </source>
</evidence>
<dbReference type="InterPro" id="IPR036259">
    <property type="entry name" value="MFS_trans_sf"/>
</dbReference>
<dbReference type="EMBL" id="LS992241">
    <property type="protein sequence ID" value="SYX86621.1"/>
    <property type="molecule type" value="Genomic_DNA"/>
</dbReference>
<dbReference type="RefSeq" id="WP_138188497.1">
    <property type="nucleotide sequence ID" value="NZ_LS992241.1"/>
</dbReference>
<feature type="transmembrane region" description="Helical" evidence="7">
    <location>
        <begin position="302"/>
        <end position="324"/>
    </location>
</feature>
<keyword evidence="6 7" id="KW-0472">Membrane</keyword>
<dbReference type="Proteomes" id="UP000304148">
    <property type="component" value="Chromosome"/>
</dbReference>
<organism evidence="9 10">
    <name type="scientific">Paenibacillus alvei</name>
    <name type="common">Bacillus alvei</name>
    <dbReference type="NCBI Taxonomy" id="44250"/>
    <lineage>
        <taxon>Bacteria</taxon>
        <taxon>Bacillati</taxon>
        <taxon>Bacillota</taxon>
        <taxon>Bacilli</taxon>
        <taxon>Bacillales</taxon>
        <taxon>Paenibacillaceae</taxon>
        <taxon>Paenibacillus</taxon>
    </lineage>
</organism>
<feature type="transmembrane region" description="Helical" evidence="7">
    <location>
        <begin position="271"/>
        <end position="290"/>
    </location>
</feature>
<protein>
    <submittedName>
        <fullName evidence="9">MFS transporter</fullName>
    </submittedName>
</protein>
<evidence type="ECO:0000259" key="8">
    <source>
        <dbReference type="PROSITE" id="PS50850"/>
    </source>
</evidence>
<dbReference type="Gene3D" id="1.20.1250.20">
    <property type="entry name" value="MFS general substrate transporter like domains"/>
    <property type="match status" value="1"/>
</dbReference>
<feature type="transmembrane region" description="Helical" evidence="7">
    <location>
        <begin position="92"/>
        <end position="112"/>
    </location>
</feature>
<feature type="transmembrane region" description="Helical" evidence="7">
    <location>
        <begin position="360"/>
        <end position="381"/>
    </location>
</feature>
<feature type="transmembrane region" description="Helical" evidence="7">
    <location>
        <begin position="330"/>
        <end position="348"/>
    </location>
</feature>
<feature type="transmembrane region" description="Helical" evidence="7">
    <location>
        <begin position="155"/>
        <end position="175"/>
    </location>
</feature>
<reference evidence="10" key="1">
    <citation type="submission" date="2018-08" db="EMBL/GenBank/DDBJ databases">
        <authorList>
            <person name="Chevrot R."/>
        </authorList>
    </citation>
    <scope>NUCLEOTIDE SEQUENCE [LARGE SCALE GENOMIC DNA]</scope>
</reference>
<keyword evidence="2" id="KW-0813">Transport</keyword>
<keyword evidence="4 7" id="KW-0812">Transmembrane</keyword>
<keyword evidence="3" id="KW-1003">Cell membrane</keyword>
<keyword evidence="5 7" id="KW-1133">Transmembrane helix</keyword>
<dbReference type="PROSITE" id="PS50850">
    <property type="entry name" value="MFS"/>
    <property type="match status" value="1"/>
</dbReference>
<dbReference type="SUPFAM" id="SSF103473">
    <property type="entry name" value="MFS general substrate transporter"/>
    <property type="match status" value="1"/>
</dbReference>
<gene>
    <name evidence="9" type="ORF">PBLR_15047</name>
</gene>
<evidence type="ECO:0000256" key="1">
    <source>
        <dbReference type="ARBA" id="ARBA00004651"/>
    </source>
</evidence>
<dbReference type="InterPro" id="IPR011701">
    <property type="entry name" value="MFS"/>
</dbReference>
<evidence type="ECO:0000313" key="9">
    <source>
        <dbReference type="EMBL" id="SYX86621.1"/>
    </source>
</evidence>
<sequence>MTHVQSGNTQADEKKSVFSLFRNRFVQAIMVAGLFMQIGVWVRNFAVLLFVMEMTNGDSFAVSMVSVAEFAPIFIFSFIGGTFADRWRPKRTMIWCDFLSALSVFAVMWTIVLGDWHAVFFTTFISAILSQFSQPSSMKLFKQHVPEEMLQAGMSIFQTMVALFMVLGPAIGTAIFQHYGIQVSLVITGIAFILSAGALLFLPADHAEDKEKQKQTNVMQELAAGFRYVMKSRLLKPLGGCFAFAGLAIGLIQPMGAFLVTERLGLPKENLSYLVMVNGGAMLIGGALAMGISKKLLPQHMLAVGMLMSSGGMLMAGLSTQLWLTLVAQFISGLFLPCIQIGINTMILQNTEGDFIGRVNGILSPMFTGAMVLTMSLSGGIKQLTSIVFIYEVATVLFILGILVMLPILIARKPSPNDSLQRTTGTEG</sequence>
<dbReference type="GO" id="GO:0022857">
    <property type="term" value="F:transmembrane transporter activity"/>
    <property type="evidence" value="ECO:0007669"/>
    <property type="project" value="InterPro"/>
</dbReference>
<evidence type="ECO:0000256" key="6">
    <source>
        <dbReference type="ARBA" id="ARBA00023136"/>
    </source>
</evidence>
<feature type="transmembrane region" description="Helical" evidence="7">
    <location>
        <begin position="387"/>
        <end position="411"/>
    </location>
</feature>
<dbReference type="AlphaFoldDB" id="A0A383RIX4"/>